<evidence type="ECO:0000256" key="5">
    <source>
        <dbReference type="ARBA" id="ARBA00023002"/>
    </source>
</evidence>
<dbReference type="InterPro" id="IPR050416">
    <property type="entry name" value="FAD-linked_Oxidoreductase"/>
</dbReference>
<comment type="caution">
    <text evidence="8">The sequence shown here is derived from an EMBL/GenBank/DDBJ whole genome shotgun (WGS) entry which is preliminary data.</text>
</comment>
<dbReference type="InterPro" id="IPR016166">
    <property type="entry name" value="FAD-bd_PCMH"/>
</dbReference>
<comment type="similarity">
    <text evidence="2">Belongs to the oxygen-dependent FAD-linked oxidoreductase family.</text>
</comment>
<dbReference type="SUPFAM" id="SSF56176">
    <property type="entry name" value="FAD-binding/transporter-associated domain-like"/>
    <property type="match status" value="1"/>
</dbReference>
<keyword evidence="3" id="KW-0285">Flavoprotein</keyword>
<keyword evidence="4" id="KW-0274">FAD</keyword>
<comment type="cofactor">
    <cofactor evidence="1">
        <name>FAD</name>
        <dbReference type="ChEBI" id="CHEBI:57692"/>
    </cofactor>
</comment>
<dbReference type="EMBL" id="WNKQ01000003">
    <property type="protein sequence ID" value="KAF5852793.1"/>
    <property type="molecule type" value="Genomic_DNA"/>
</dbReference>
<dbReference type="Pfam" id="PF01565">
    <property type="entry name" value="FAD_binding_4"/>
    <property type="match status" value="1"/>
</dbReference>
<dbReference type="PANTHER" id="PTHR42973">
    <property type="entry name" value="BINDING OXIDOREDUCTASE, PUTATIVE (AFU_ORTHOLOGUE AFUA_1G17690)-RELATED"/>
    <property type="match status" value="1"/>
</dbReference>
<evidence type="ECO:0000313" key="8">
    <source>
        <dbReference type="EMBL" id="KAF5852793.1"/>
    </source>
</evidence>
<keyword evidence="5" id="KW-0560">Oxidoreductase</keyword>
<keyword evidence="6" id="KW-0732">Signal</keyword>
<dbReference type="Pfam" id="PF08031">
    <property type="entry name" value="BBE"/>
    <property type="match status" value="1"/>
</dbReference>
<dbReference type="InterPro" id="IPR016169">
    <property type="entry name" value="FAD-bd_PCMH_sub2"/>
</dbReference>
<dbReference type="PANTHER" id="PTHR42973:SF9">
    <property type="entry name" value="FAD-BINDING PCMH-TYPE DOMAIN-CONTAINING PROTEIN-RELATED"/>
    <property type="match status" value="1"/>
</dbReference>
<dbReference type="GO" id="GO:0071949">
    <property type="term" value="F:FAD binding"/>
    <property type="evidence" value="ECO:0007669"/>
    <property type="project" value="InterPro"/>
</dbReference>
<feature type="chain" id="PRO_5034060056" description="FAD-binding PCMH-type domain-containing protein" evidence="6">
    <location>
        <begin position="20"/>
        <end position="498"/>
    </location>
</feature>
<evidence type="ECO:0000259" key="7">
    <source>
        <dbReference type="PROSITE" id="PS51387"/>
    </source>
</evidence>
<evidence type="ECO:0000256" key="4">
    <source>
        <dbReference type="ARBA" id="ARBA00022827"/>
    </source>
</evidence>
<reference evidence="8" key="1">
    <citation type="submission" date="2019-11" db="EMBL/GenBank/DDBJ databases">
        <title>Bipolaris sorokiniana Genome sequencing.</title>
        <authorList>
            <person name="Wang H."/>
        </authorList>
    </citation>
    <scope>NUCLEOTIDE SEQUENCE</scope>
</reference>
<gene>
    <name evidence="8" type="ORF">GGP41_008191</name>
</gene>
<evidence type="ECO:0000256" key="6">
    <source>
        <dbReference type="SAM" id="SignalP"/>
    </source>
</evidence>
<dbReference type="Gene3D" id="3.40.462.20">
    <property type="match status" value="1"/>
</dbReference>
<organism evidence="8 9">
    <name type="scientific">Cochliobolus sativus</name>
    <name type="common">Common root rot and spot blotch fungus</name>
    <name type="synonym">Bipolaris sorokiniana</name>
    <dbReference type="NCBI Taxonomy" id="45130"/>
    <lineage>
        <taxon>Eukaryota</taxon>
        <taxon>Fungi</taxon>
        <taxon>Dikarya</taxon>
        <taxon>Ascomycota</taxon>
        <taxon>Pezizomycotina</taxon>
        <taxon>Dothideomycetes</taxon>
        <taxon>Pleosporomycetidae</taxon>
        <taxon>Pleosporales</taxon>
        <taxon>Pleosporineae</taxon>
        <taxon>Pleosporaceae</taxon>
        <taxon>Bipolaris</taxon>
    </lineage>
</organism>
<proteinExistence type="inferred from homology"/>
<dbReference type="PROSITE" id="PS51387">
    <property type="entry name" value="FAD_PCMH"/>
    <property type="match status" value="1"/>
</dbReference>
<dbReference type="GO" id="GO:0016491">
    <property type="term" value="F:oxidoreductase activity"/>
    <property type="evidence" value="ECO:0007669"/>
    <property type="project" value="UniProtKB-KW"/>
</dbReference>
<name>A0A8H5ZS17_COCSA</name>
<dbReference type="InterPro" id="IPR036318">
    <property type="entry name" value="FAD-bd_PCMH-like_sf"/>
</dbReference>
<evidence type="ECO:0000256" key="1">
    <source>
        <dbReference type="ARBA" id="ARBA00001974"/>
    </source>
</evidence>
<protein>
    <recommendedName>
        <fullName evidence="7">FAD-binding PCMH-type domain-containing protein</fullName>
    </recommendedName>
</protein>
<dbReference type="InterPro" id="IPR006094">
    <property type="entry name" value="Oxid_FAD_bind_N"/>
</dbReference>
<evidence type="ECO:0000256" key="2">
    <source>
        <dbReference type="ARBA" id="ARBA00005466"/>
    </source>
</evidence>
<dbReference type="Proteomes" id="UP000624244">
    <property type="component" value="Unassembled WGS sequence"/>
</dbReference>
<dbReference type="InterPro" id="IPR012951">
    <property type="entry name" value="BBE"/>
</dbReference>
<evidence type="ECO:0000313" key="9">
    <source>
        <dbReference type="Proteomes" id="UP000624244"/>
    </source>
</evidence>
<sequence length="498" mass="54800">MILIPIIVWLLCAVHGSWTDSDDLKQVVLELHPLLSKDAVITFPWDARWDDLQIRGSSPRISPNYNVVVEVATEADVQTIISLANRFNVPFLAISGGHGWTTSLNELPYGIQINMRKLNTTTLSQDGKTAIVGGGTKQYEITRSLFALGKYAVTGLSNCVSVAGPLLGGGHSLLQGQYGYSVDGLVSARVVLANSEVIEASRTQNADLFWALQGAGHNFGILTSLEVKTYDIPSDWTVYTLIFSSEKLEALFSLINDFEDPTTERPAKLALTGVFIRLPAVDPINPVVLYTVAYEGSQAQAEPYAARFIALGTILTKVDTVNYVELYTVTGNNLTSQACTQNENVLGAGVSLPAWDIQGVRKAFEIFGEYTADPRFNTSITLMENYGMQGVRAVDPESTALAPEERELPILASAVIWWAGEDKETTKVAETYIHAMRDALYTGVDADSSKKRHCYVNYASGDELKPEVYGYNARLERLAKLKSEWDPENKFKYYNPIV</sequence>
<dbReference type="OMA" id="GIQINMR"/>
<feature type="domain" description="FAD-binding PCMH-type" evidence="7">
    <location>
        <begin position="60"/>
        <end position="232"/>
    </location>
</feature>
<accession>A0A8H5ZS17</accession>
<dbReference type="Gene3D" id="3.30.465.10">
    <property type="match status" value="1"/>
</dbReference>
<evidence type="ECO:0000256" key="3">
    <source>
        <dbReference type="ARBA" id="ARBA00022630"/>
    </source>
</evidence>
<dbReference type="AlphaFoldDB" id="A0A8H5ZS17"/>
<feature type="signal peptide" evidence="6">
    <location>
        <begin position="1"/>
        <end position="19"/>
    </location>
</feature>